<dbReference type="GO" id="GO:0008170">
    <property type="term" value="F:N-methyltransferase activity"/>
    <property type="evidence" value="ECO:0007669"/>
    <property type="project" value="InterPro"/>
</dbReference>
<dbReference type="Pfam" id="PF02384">
    <property type="entry name" value="N6_Mtase"/>
    <property type="match status" value="1"/>
</dbReference>
<name>A0A3E1NP31_9BACT</name>
<dbReference type="InterPro" id="IPR003356">
    <property type="entry name" value="DNA_methylase_A-5"/>
</dbReference>
<keyword evidence="10" id="KW-1185">Reference proteome</keyword>
<evidence type="ECO:0000256" key="1">
    <source>
        <dbReference type="ARBA" id="ARBA00006594"/>
    </source>
</evidence>
<dbReference type="OrthoDB" id="9814572at2"/>
<sequence>MTDLIFITQTKQLIDSLKSVCANFGLGNDGNEFKIITQLFLYRYINDKFSYEARKQDETLAKAEDFQAALEAMHADDFTHLVALIGSKAPALKPGETVAYLYNRQGQENFASLFDATLQAISVHNAGLFSITSAGGAKDSLFDQLSLFIADTSQRDAFCRSLISRLAAFSFEKMLGETYDFFATIFEYLIKDYNSDSGGKYAEYYTPHAAARIMAAIMVPGPVKHVTCYDPSAGSGTLLLNIAHAIGENNCTIYSEDISQKAAGMLRLNLLLNNLSRSIPNIVKTNTIAAPYYLDKKFDYIVSNPPFKLDFSDFRNNLLNDNFKDRFFAGVPNVPKSRKEAMAIYLLFIQHIMYSLSEKGKAAVIVPTGFITARGGMERNIREALIERNMLRGVVSMPGNMFASTGTNVSVLFIDKNADAAGIVLVDASALGNMVKDGKNQRTVLSAAEEQRIITAMNEKQAQEHFSAVVTAADIRNKNYTFAAGQFFDVKTAYVPITAAAFQQRVNDFSQDIDRLFAASAELERAIKQQLEGLRYA</sequence>
<dbReference type="GO" id="GO:0003677">
    <property type="term" value="F:DNA binding"/>
    <property type="evidence" value="ECO:0007669"/>
    <property type="project" value="InterPro"/>
</dbReference>
<dbReference type="Gene3D" id="3.40.50.150">
    <property type="entry name" value="Vaccinia Virus protein VP39"/>
    <property type="match status" value="1"/>
</dbReference>
<evidence type="ECO:0000256" key="4">
    <source>
        <dbReference type="ARBA" id="ARBA00022679"/>
    </source>
</evidence>
<dbReference type="Proteomes" id="UP000261284">
    <property type="component" value="Unassembled WGS sequence"/>
</dbReference>
<keyword evidence="5" id="KW-0949">S-adenosyl-L-methionine</keyword>
<dbReference type="EC" id="2.1.1.72" evidence="2"/>
<dbReference type="InterPro" id="IPR038333">
    <property type="entry name" value="T1MK-like_N_sf"/>
</dbReference>
<keyword evidence="4 9" id="KW-0808">Transferase</keyword>
<dbReference type="GO" id="GO:0009307">
    <property type="term" value="P:DNA restriction-modification system"/>
    <property type="evidence" value="ECO:0007669"/>
    <property type="project" value="UniProtKB-KW"/>
</dbReference>
<dbReference type="InterPro" id="IPR029063">
    <property type="entry name" value="SAM-dependent_MTases_sf"/>
</dbReference>
<evidence type="ECO:0000256" key="7">
    <source>
        <dbReference type="ARBA" id="ARBA00047942"/>
    </source>
</evidence>
<evidence type="ECO:0000256" key="6">
    <source>
        <dbReference type="ARBA" id="ARBA00022747"/>
    </source>
</evidence>
<dbReference type="PRINTS" id="PR00507">
    <property type="entry name" value="N12N6MTFRASE"/>
</dbReference>
<gene>
    <name evidence="9" type="ORF">DXN05_01490</name>
</gene>
<evidence type="ECO:0000259" key="8">
    <source>
        <dbReference type="Pfam" id="PF02384"/>
    </source>
</evidence>
<dbReference type="InterPro" id="IPR002052">
    <property type="entry name" value="DNA_methylase_N6_adenine_CS"/>
</dbReference>
<evidence type="ECO:0000256" key="5">
    <source>
        <dbReference type="ARBA" id="ARBA00022691"/>
    </source>
</evidence>
<dbReference type="SUPFAM" id="SSF53335">
    <property type="entry name" value="S-adenosyl-L-methionine-dependent methyltransferases"/>
    <property type="match status" value="1"/>
</dbReference>
<dbReference type="AlphaFoldDB" id="A0A3E1NP31"/>
<dbReference type="InterPro" id="IPR051537">
    <property type="entry name" value="DNA_Adenine_Mtase"/>
</dbReference>
<dbReference type="Gene3D" id="1.20.1260.30">
    <property type="match status" value="1"/>
</dbReference>
<evidence type="ECO:0000313" key="9">
    <source>
        <dbReference type="EMBL" id="RFM29682.1"/>
    </source>
</evidence>
<dbReference type="RefSeq" id="WP_116845437.1">
    <property type="nucleotide sequence ID" value="NZ_QTJU01000001.1"/>
</dbReference>
<accession>A0A3E1NP31</accession>
<dbReference type="PANTHER" id="PTHR42933">
    <property type="entry name" value="SLR6095 PROTEIN"/>
    <property type="match status" value="1"/>
</dbReference>
<comment type="catalytic activity">
    <reaction evidence="7">
        <text>a 2'-deoxyadenosine in DNA + S-adenosyl-L-methionine = an N(6)-methyl-2'-deoxyadenosine in DNA + S-adenosyl-L-homocysteine + H(+)</text>
        <dbReference type="Rhea" id="RHEA:15197"/>
        <dbReference type="Rhea" id="RHEA-COMP:12418"/>
        <dbReference type="Rhea" id="RHEA-COMP:12419"/>
        <dbReference type="ChEBI" id="CHEBI:15378"/>
        <dbReference type="ChEBI" id="CHEBI:57856"/>
        <dbReference type="ChEBI" id="CHEBI:59789"/>
        <dbReference type="ChEBI" id="CHEBI:90615"/>
        <dbReference type="ChEBI" id="CHEBI:90616"/>
        <dbReference type="EC" id="2.1.1.72"/>
    </reaction>
</comment>
<dbReference type="PROSITE" id="PS00092">
    <property type="entry name" value="N6_MTASE"/>
    <property type="match status" value="1"/>
</dbReference>
<evidence type="ECO:0000256" key="2">
    <source>
        <dbReference type="ARBA" id="ARBA00011900"/>
    </source>
</evidence>
<organism evidence="9 10">
    <name type="scientific">Deminuibacter soli</name>
    <dbReference type="NCBI Taxonomy" id="2291815"/>
    <lineage>
        <taxon>Bacteria</taxon>
        <taxon>Pseudomonadati</taxon>
        <taxon>Bacteroidota</taxon>
        <taxon>Chitinophagia</taxon>
        <taxon>Chitinophagales</taxon>
        <taxon>Chitinophagaceae</taxon>
        <taxon>Deminuibacter</taxon>
    </lineage>
</organism>
<evidence type="ECO:0000256" key="3">
    <source>
        <dbReference type="ARBA" id="ARBA00022603"/>
    </source>
</evidence>
<evidence type="ECO:0000313" key="10">
    <source>
        <dbReference type="Proteomes" id="UP000261284"/>
    </source>
</evidence>
<dbReference type="PANTHER" id="PTHR42933:SF1">
    <property type="entry name" value="SITE-SPECIFIC DNA-METHYLTRANSFERASE (ADENINE-SPECIFIC)"/>
    <property type="match status" value="1"/>
</dbReference>
<proteinExistence type="inferred from homology"/>
<dbReference type="EMBL" id="QTJU01000001">
    <property type="protein sequence ID" value="RFM29682.1"/>
    <property type="molecule type" value="Genomic_DNA"/>
</dbReference>
<keyword evidence="3 9" id="KW-0489">Methyltransferase</keyword>
<comment type="caution">
    <text evidence="9">The sequence shown here is derived from an EMBL/GenBank/DDBJ whole genome shotgun (WGS) entry which is preliminary data.</text>
</comment>
<keyword evidence="6" id="KW-0680">Restriction system</keyword>
<comment type="similarity">
    <text evidence="1">Belongs to the N(4)/N(6)-methyltransferase family.</text>
</comment>
<dbReference type="GO" id="GO:0032259">
    <property type="term" value="P:methylation"/>
    <property type="evidence" value="ECO:0007669"/>
    <property type="project" value="UniProtKB-KW"/>
</dbReference>
<feature type="domain" description="DNA methylase adenine-specific" evidence="8">
    <location>
        <begin position="179"/>
        <end position="491"/>
    </location>
</feature>
<protein>
    <recommendedName>
        <fullName evidence="2">site-specific DNA-methyltransferase (adenine-specific)</fullName>
        <ecNumber evidence="2">2.1.1.72</ecNumber>
    </recommendedName>
</protein>
<dbReference type="GO" id="GO:0009007">
    <property type="term" value="F:site-specific DNA-methyltransferase (adenine-specific) activity"/>
    <property type="evidence" value="ECO:0007669"/>
    <property type="project" value="UniProtKB-EC"/>
</dbReference>
<reference evidence="9 10" key="1">
    <citation type="submission" date="2018-08" db="EMBL/GenBank/DDBJ databases">
        <title>Chitinophagaceae sp. K23C18032701, a novel bacterium isolated from forest soil.</title>
        <authorList>
            <person name="Wang C."/>
        </authorList>
    </citation>
    <scope>NUCLEOTIDE SEQUENCE [LARGE SCALE GENOMIC DNA]</scope>
    <source>
        <strain evidence="9 10">K23C18032701</strain>
    </source>
</reference>